<feature type="transmembrane region" description="Helical" evidence="6">
    <location>
        <begin position="250"/>
        <end position="272"/>
    </location>
</feature>
<dbReference type="PANTHER" id="PTHR47891">
    <property type="entry name" value="TRANSPORTER-RELATED"/>
    <property type="match status" value="1"/>
</dbReference>
<dbReference type="InterPro" id="IPR045861">
    <property type="entry name" value="CorA_cytoplasmic_dom"/>
</dbReference>
<evidence type="ECO:0000313" key="7">
    <source>
        <dbReference type="EMBL" id="QNO18652.1"/>
    </source>
</evidence>
<evidence type="ECO:0000256" key="5">
    <source>
        <dbReference type="ARBA" id="ARBA00023136"/>
    </source>
</evidence>
<dbReference type="InterPro" id="IPR002523">
    <property type="entry name" value="MgTranspt_CorA/ZnTranspt_ZntB"/>
</dbReference>
<dbReference type="GO" id="GO:0016020">
    <property type="term" value="C:membrane"/>
    <property type="evidence" value="ECO:0007669"/>
    <property type="project" value="UniProtKB-SubCell"/>
</dbReference>
<gene>
    <name evidence="7" type="ORF">H6X83_03110</name>
</gene>
<dbReference type="CDD" id="cd12827">
    <property type="entry name" value="EcCorA_ZntB-like_u2"/>
    <property type="match status" value="1"/>
</dbReference>
<dbReference type="PANTHER" id="PTHR47891:SF2">
    <property type="entry name" value="MAGNESIUM AND COBALT TRANSPORTER"/>
    <property type="match status" value="1"/>
</dbReference>
<reference evidence="7 8" key="1">
    <citation type="submission" date="2020-08" db="EMBL/GenBank/DDBJ databases">
        <authorList>
            <person name="Ren C."/>
            <person name="Gu Y."/>
            <person name="Xu Y."/>
        </authorList>
    </citation>
    <scope>NUCLEOTIDE SEQUENCE [LARGE SCALE GENOMIC DNA]</scope>
    <source>
        <strain evidence="7 8">LBM18003</strain>
    </source>
</reference>
<accession>A0A7G9WIZ0</accession>
<evidence type="ECO:0000256" key="1">
    <source>
        <dbReference type="ARBA" id="ARBA00004141"/>
    </source>
</evidence>
<evidence type="ECO:0000256" key="4">
    <source>
        <dbReference type="ARBA" id="ARBA00022989"/>
    </source>
</evidence>
<dbReference type="InterPro" id="IPR045863">
    <property type="entry name" value="CorA_TM1_TM2"/>
</dbReference>
<dbReference type="Gene3D" id="3.30.460.20">
    <property type="entry name" value="CorA soluble domain-like"/>
    <property type="match status" value="1"/>
</dbReference>
<dbReference type="GO" id="GO:0046873">
    <property type="term" value="F:metal ion transmembrane transporter activity"/>
    <property type="evidence" value="ECO:0007669"/>
    <property type="project" value="InterPro"/>
</dbReference>
<dbReference type="AlphaFoldDB" id="A0A7G9WIZ0"/>
<dbReference type="SUPFAM" id="SSF143865">
    <property type="entry name" value="CorA soluble domain-like"/>
    <property type="match status" value="1"/>
</dbReference>
<keyword evidence="3 6" id="KW-0812">Transmembrane</keyword>
<dbReference type="KEGG" id="caml:H6X83_03110"/>
<organism evidence="7 8">
    <name type="scientific">Caproicibacterium amylolyticum</name>
    <dbReference type="NCBI Taxonomy" id="2766537"/>
    <lineage>
        <taxon>Bacteria</taxon>
        <taxon>Bacillati</taxon>
        <taxon>Bacillota</taxon>
        <taxon>Clostridia</taxon>
        <taxon>Eubacteriales</taxon>
        <taxon>Oscillospiraceae</taxon>
        <taxon>Caproicibacterium</taxon>
    </lineage>
</organism>
<proteinExistence type="inferred from homology"/>
<evidence type="ECO:0000256" key="2">
    <source>
        <dbReference type="ARBA" id="ARBA00009765"/>
    </source>
</evidence>
<dbReference type="Gene3D" id="1.20.58.340">
    <property type="entry name" value="Magnesium transport protein CorA, transmembrane region"/>
    <property type="match status" value="2"/>
</dbReference>
<name>A0A7G9WIZ0_9FIRM</name>
<feature type="transmembrane region" description="Helical" evidence="6">
    <location>
        <begin position="284"/>
        <end position="302"/>
    </location>
</feature>
<keyword evidence="5 6" id="KW-0472">Membrane</keyword>
<dbReference type="InterPro" id="IPR047199">
    <property type="entry name" value="CorA-like"/>
</dbReference>
<evidence type="ECO:0000256" key="3">
    <source>
        <dbReference type="ARBA" id="ARBA00022692"/>
    </source>
</evidence>
<dbReference type="Pfam" id="PF01544">
    <property type="entry name" value="CorA"/>
    <property type="match status" value="1"/>
</dbReference>
<evidence type="ECO:0000256" key="6">
    <source>
        <dbReference type="SAM" id="Phobius"/>
    </source>
</evidence>
<dbReference type="SUPFAM" id="SSF144083">
    <property type="entry name" value="Magnesium transport protein CorA, transmembrane region"/>
    <property type="match status" value="1"/>
</dbReference>
<dbReference type="EMBL" id="CP060696">
    <property type="protein sequence ID" value="QNO18652.1"/>
    <property type="molecule type" value="Genomic_DNA"/>
</dbReference>
<keyword evidence="8" id="KW-1185">Reference proteome</keyword>
<comment type="subcellular location">
    <subcellularLocation>
        <location evidence="1">Membrane</location>
        <topology evidence="1">Multi-pass membrane protein</topology>
    </subcellularLocation>
</comment>
<dbReference type="RefSeq" id="WP_212507718.1">
    <property type="nucleotide sequence ID" value="NZ_CP060696.1"/>
</dbReference>
<protein>
    <submittedName>
        <fullName evidence="7">Magnesium transporter CorA family protein</fullName>
    </submittedName>
</protein>
<keyword evidence="4 6" id="KW-1133">Transmembrane helix</keyword>
<comment type="similarity">
    <text evidence="2">Belongs to the CorA metal ion transporter (MIT) (TC 1.A.35) family.</text>
</comment>
<evidence type="ECO:0000313" key="8">
    <source>
        <dbReference type="Proteomes" id="UP000516046"/>
    </source>
</evidence>
<dbReference type="Proteomes" id="UP000516046">
    <property type="component" value="Chromosome"/>
</dbReference>
<sequence length="308" mass="34924">MLSYYKTAGGRMQELSASEPGCWINCIAPNDDEISSLIENFGVEPDFFRAALDEEESPRIDQEDNSTLVIVDIPIVEKQEDGKLFYSTRPLGIILAEKNVITVSLQENPVLDEFADSAVRNVQTNLKTRFVLQLMLRIASRFLMYLKQIDRMSDAVEQELRKSMKNNELIQLLDIEKSLVYFSSSLKQNEITLEKIMRGRAIKLYDEDQDLLEDVLIEVKQAIDMSSIYLNILSGTMDAFASVISNNLNIVMKVLASITLIISIPTVISSFYGMNVGKLPMPYFWFPLTLSGICMIVAAFILKKKKMM</sequence>